<gene>
    <name evidence="8" type="ORF">chiPu_0016344</name>
</gene>
<dbReference type="GO" id="GO:0015250">
    <property type="term" value="F:water channel activity"/>
    <property type="evidence" value="ECO:0007669"/>
    <property type="project" value="TreeGrafter"/>
</dbReference>
<dbReference type="OrthoDB" id="3222at2759"/>
<dbReference type="PANTHER" id="PTHR19139:SF161">
    <property type="entry name" value="AQUAPORIN-1"/>
    <property type="match status" value="1"/>
</dbReference>
<dbReference type="Pfam" id="PF00230">
    <property type="entry name" value="MIP"/>
    <property type="match status" value="1"/>
</dbReference>
<proteinExistence type="inferred from homology"/>
<keyword evidence="4 7" id="KW-1133">Transmembrane helix</keyword>
<evidence type="ECO:0000256" key="1">
    <source>
        <dbReference type="ARBA" id="ARBA00004141"/>
    </source>
</evidence>
<evidence type="ECO:0000313" key="8">
    <source>
        <dbReference type="EMBL" id="GCC37837.1"/>
    </source>
</evidence>
<evidence type="ECO:0000256" key="2">
    <source>
        <dbReference type="ARBA" id="ARBA00006175"/>
    </source>
</evidence>
<dbReference type="PANTHER" id="PTHR19139">
    <property type="entry name" value="AQUAPORIN TRANSPORTER"/>
    <property type="match status" value="1"/>
</dbReference>
<evidence type="ECO:0000313" key="9">
    <source>
        <dbReference type="Proteomes" id="UP000287033"/>
    </source>
</evidence>
<dbReference type="GO" id="GO:0006972">
    <property type="term" value="P:hyperosmotic response"/>
    <property type="evidence" value="ECO:0007669"/>
    <property type="project" value="TreeGrafter"/>
</dbReference>
<evidence type="ECO:0000256" key="4">
    <source>
        <dbReference type="ARBA" id="ARBA00022989"/>
    </source>
</evidence>
<evidence type="ECO:0000256" key="3">
    <source>
        <dbReference type="ARBA" id="ARBA00022692"/>
    </source>
</evidence>
<feature type="transmembrane region" description="Helical" evidence="7">
    <location>
        <begin position="6"/>
        <end position="29"/>
    </location>
</feature>
<dbReference type="GO" id="GO:0015168">
    <property type="term" value="F:glycerol transmembrane transporter activity"/>
    <property type="evidence" value="ECO:0007669"/>
    <property type="project" value="TreeGrafter"/>
</dbReference>
<dbReference type="InterPro" id="IPR034294">
    <property type="entry name" value="Aquaporin_transptr"/>
</dbReference>
<keyword evidence="9" id="KW-1185">Reference proteome</keyword>
<protein>
    <recommendedName>
        <fullName evidence="10">Aquaporin-1</fullName>
    </recommendedName>
</protein>
<organism evidence="8 9">
    <name type="scientific">Chiloscyllium punctatum</name>
    <name type="common">Brownbanded bambooshark</name>
    <name type="synonym">Hemiscyllium punctatum</name>
    <dbReference type="NCBI Taxonomy" id="137246"/>
    <lineage>
        <taxon>Eukaryota</taxon>
        <taxon>Metazoa</taxon>
        <taxon>Chordata</taxon>
        <taxon>Craniata</taxon>
        <taxon>Vertebrata</taxon>
        <taxon>Chondrichthyes</taxon>
        <taxon>Elasmobranchii</taxon>
        <taxon>Galeomorphii</taxon>
        <taxon>Galeoidea</taxon>
        <taxon>Orectolobiformes</taxon>
        <taxon>Hemiscylliidae</taxon>
        <taxon>Chiloscyllium</taxon>
    </lineage>
</organism>
<comment type="similarity">
    <text evidence="2 6">Belongs to the MIP/aquaporin (TC 1.A.8) family.</text>
</comment>
<dbReference type="Proteomes" id="UP000287033">
    <property type="component" value="Unassembled WGS sequence"/>
</dbReference>
<dbReference type="GO" id="GO:0016020">
    <property type="term" value="C:membrane"/>
    <property type="evidence" value="ECO:0007669"/>
    <property type="project" value="UniProtKB-SubCell"/>
</dbReference>
<dbReference type="InterPro" id="IPR023271">
    <property type="entry name" value="Aquaporin-like"/>
</dbReference>
<evidence type="ECO:0000256" key="6">
    <source>
        <dbReference type="RuleBase" id="RU000477"/>
    </source>
</evidence>
<dbReference type="InterPro" id="IPR000425">
    <property type="entry name" value="MIP"/>
</dbReference>
<dbReference type="STRING" id="137246.A0A401T5E1"/>
<dbReference type="GO" id="GO:0008519">
    <property type="term" value="F:ammonium channel activity"/>
    <property type="evidence" value="ECO:0007669"/>
    <property type="project" value="TreeGrafter"/>
</dbReference>
<reference evidence="8 9" key="1">
    <citation type="journal article" date="2018" name="Nat. Ecol. Evol.">
        <title>Shark genomes provide insights into elasmobranch evolution and the origin of vertebrates.</title>
        <authorList>
            <person name="Hara Y"/>
            <person name="Yamaguchi K"/>
            <person name="Onimaru K"/>
            <person name="Kadota M"/>
            <person name="Koyanagi M"/>
            <person name="Keeley SD"/>
            <person name="Tatsumi K"/>
            <person name="Tanaka K"/>
            <person name="Motone F"/>
            <person name="Kageyama Y"/>
            <person name="Nozu R"/>
            <person name="Adachi N"/>
            <person name="Nishimura O"/>
            <person name="Nakagawa R"/>
            <person name="Tanegashima C"/>
            <person name="Kiyatake I"/>
            <person name="Matsumoto R"/>
            <person name="Murakumo K"/>
            <person name="Nishida K"/>
            <person name="Terakita A"/>
            <person name="Kuratani S"/>
            <person name="Sato K"/>
            <person name="Hyodo S Kuraku.S."/>
        </authorList>
    </citation>
    <scope>NUCLEOTIDE SEQUENCE [LARGE SCALE GENOMIC DNA]</scope>
</reference>
<dbReference type="AlphaFoldDB" id="A0A401T5E1"/>
<evidence type="ECO:0008006" key="10">
    <source>
        <dbReference type="Google" id="ProtNLM"/>
    </source>
</evidence>
<comment type="caution">
    <text evidence="8">The sequence shown here is derived from an EMBL/GenBank/DDBJ whole genome shotgun (WGS) entry which is preliminary data.</text>
</comment>
<feature type="non-terminal residue" evidence="8">
    <location>
        <position position="1"/>
    </location>
</feature>
<keyword evidence="6" id="KW-0813">Transport</keyword>
<evidence type="ECO:0000256" key="5">
    <source>
        <dbReference type="ARBA" id="ARBA00023136"/>
    </source>
</evidence>
<dbReference type="PRINTS" id="PR00783">
    <property type="entry name" value="MINTRINSICP"/>
</dbReference>
<keyword evidence="3 6" id="KW-0812">Transmembrane</keyword>
<dbReference type="GO" id="GO:0003097">
    <property type="term" value="P:renal water transport"/>
    <property type="evidence" value="ECO:0007669"/>
    <property type="project" value="TreeGrafter"/>
</dbReference>
<comment type="subcellular location">
    <subcellularLocation>
        <location evidence="1">Membrane</location>
        <topology evidence="1">Multi-pass membrane protein</topology>
    </subcellularLocation>
</comment>
<dbReference type="SUPFAM" id="SSF81338">
    <property type="entry name" value="Aquaporin-like"/>
    <property type="match status" value="1"/>
</dbReference>
<dbReference type="Gene3D" id="1.20.1080.10">
    <property type="entry name" value="Glycerol uptake facilitator protein"/>
    <property type="match status" value="1"/>
</dbReference>
<dbReference type="OMA" id="ANDTEMQ"/>
<feature type="transmembrane region" description="Helical" evidence="7">
    <location>
        <begin position="81"/>
        <end position="101"/>
    </location>
</feature>
<name>A0A401T5E1_CHIPU</name>
<sequence length="132" mass="14251">PSTGVTQIQALGVEIIVTFQLVMCVLTISHQENNFEGSAHVALGASVTLGHLVAIGFTGCSMNPARSLGPAVITTNFSQHWIFWVGPMLGGVLAVIVYNLLLRAKRIRCRDCLKSLSTEHKGEFNMESKPSI</sequence>
<dbReference type="GO" id="GO:0035379">
    <property type="term" value="F:carbon dioxide transmembrane transporter activity"/>
    <property type="evidence" value="ECO:0007669"/>
    <property type="project" value="TreeGrafter"/>
</dbReference>
<accession>A0A401T5E1</accession>
<evidence type="ECO:0000256" key="7">
    <source>
        <dbReference type="SAM" id="Phobius"/>
    </source>
</evidence>
<feature type="transmembrane region" description="Helical" evidence="7">
    <location>
        <begin position="41"/>
        <end position="61"/>
    </location>
</feature>
<dbReference type="EMBL" id="BEZZ01001067">
    <property type="protein sequence ID" value="GCC37837.1"/>
    <property type="molecule type" value="Genomic_DNA"/>
</dbReference>
<keyword evidence="5 7" id="KW-0472">Membrane</keyword>